<proteinExistence type="inferred from homology"/>
<feature type="binding site" evidence="7">
    <location>
        <position position="596"/>
    </location>
    <ligand>
        <name>deamido-NAD(+)</name>
        <dbReference type="ChEBI" id="CHEBI:58437"/>
        <note>ligand shared between two neighboring subunits</note>
    </ligand>
</feature>
<comment type="similarity">
    <text evidence="9">Belongs to the NAD synthetase family.</text>
</comment>
<feature type="binding site" evidence="7">
    <location>
        <position position="198"/>
    </location>
    <ligand>
        <name>L-glutamine</name>
        <dbReference type="ChEBI" id="CHEBI:58359"/>
    </ligand>
</feature>
<evidence type="ECO:0000256" key="6">
    <source>
        <dbReference type="ARBA" id="ARBA00023027"/>
    </source>
</evidence>
<comment type="catalytic activity">
    <reaction evidence="7 8">
        <text>deamido-NAD(+) + L-glutamine + ATP + H2O = L-glutamate + AMP + diphosphate + NAD(+) + H(+)</text>
        <dbReference type="Rhea" id="RHEA:24384"/>
        <dbReference type="ChEBI" id="CHEBI:15377"/>
        <dbReference type="ChEBI" id="CHEBI:15378"/>
        <dbReference type="ChEBI" id="CHEBI:29985"/>
        <dbReference type="ChEBI" id="CHEBI:30616"/>
        <dbReference type="ChEBI" id="CHEBI:33019"/>
        <dbReference type="ChEBI" id="CHEBI:57540"/>
        <dbReference type="ChEBI" id="CHEBI:58359"/>
        <dbReference type="ChEBI" id="CHEBI:58437"/>
        <dbReference type="ChEBI" id="CHEBI:456215"/>
        <dbReference type="EC" id="6.3.5.1"/>
    </reaction>
</comment>
<evidence type="ECO:0000256" key="5">
    <source>
        <dbReference type="ARBA" id="ARBA00022840"/>
    </source>
</evidence>
<dbReference type="PANTHER" id="PTHR23090">
    <property type="entry name" value="NH 3 /GLUTAMINE-DEPENDENT NAD + SYNTHETASE"/>
    <property type="match status" value="1"/>
</dbReference>
<evidence type="ECO:0000259" key="10">
    <source>
        <dbReference type="PROSITE" id="PS50263"/>
    </source>
</evidence>
<evidence type="ECO:0000313" key="11">
    <source>
        <dbReference type="EMBL" id="MSS85246.1"/>
    </source>
</evidence>
<dbReference type="CDD" id="cd07570">
    <property type="entry name" value="GAT_Gln-NAD-synth"/>
    <property type="match status" value="1"/>
</dbReference>
<evidence type="ECO:0000256" key="3">
    <source>
        <dbReference type="ARBA" id="ARBA00022598"/>
    </source>
</evidence>
<comment type="function">
    <text evidence="7">Catalyzes the ATP-dependent amidation of deamido-NAD to form NAD. Uses L-glutamine as a nitrogen source.</text>
</comment>
<dbReference type="SUPFAM" id="SSF52402">
    <property type="entry name" value="Adenine nucleotide alpha hydrolases-like"/>
    <property type="match status" value="1"/>
</dbReference>
<dbReference type="GO" id="GO:0005524">
    <property type="term" value="F:ATP binding"/>
    <property type="evidence" value="ECO:0007669"/>
    <property type="project" value="UniProtKB-UniRule"/>
</dbReference>
<dbReference type="GO" id="GO:0009435">
    <property type="term" value="P:NAD+ biosynthetic process"/>
    <property type="evidence" value="ECO:0007669"/>
    <property type="project" value="UniProtKB-UniRule"/>
</dbReference>
<dbReference type="Proteomes" id="UP000470875">
    <property type="component" value="Unassembled WGS sequence"/>
</dbReference>
<evidence type="ECO:0000256" key="4">
    <source>
        <dbReference type="ARBA" id="ARBA00022741"/>
    </source>
</evidence>
<accession>A0A6N7WAJ8</accession>
<feature type="binding site" evidence="7">
    <location>
        <position position="463"/>
    </location>
    <ligand>
        <name>ATP</name>
        <dbReference type="ChEBI" id="CHEBI:30616"/>
    </ligand>
</feature>
<dbReference type="InterPro" id="IPR014729">
    <property type="entry name" value="Rossmann-like_a/b/a_fold"/>
</dbReference>
<dbReference type="SUPFAM" id="SSF56317">
    <property type="entry name" value="Carbon-nitrogen hydrolase"/>
    <property type="match status" value="1"/>
</dbReference>
<dbReference type="GO" id="GO:0003952">
    <property type="term" value="F:NAD+ synthase (glutamine-hydrolyzing) activity"/>
    <property type="evidence" value="ECO:0007669"/>
    <property type="project" value="UniProtKB-UniRule"/>
</dbReference>
<comment type="caution">
    <text evidence="11">The sequence shown here is derived from an EMBL/GenBank/DDBJ whole genome shotgun (WGS) entry which is preliminary data.</text>
</comment>
<dbReference type="GO" id="GO:0008795">
    <property type="term" value="F:NAD+ synthase activity"/>
    <property type="evidence" value="ECO:0007669"/>
    <property type="project" value="UniProtKB-UniRule"/>
</dbReference>
<dbReference type="PROSITE" id="PS50263">
    <property type="entry name" value="CN_HYDROLASE"/>
    <property type="match status" value="1"/>
</dbReference>
<feature type="binding site" evidence="7">
    <location>
        <position position="468"/>
    </location>
    <ligand>
        <name>deamido-NAD(+)</name>
        <dbReference type="ChEBI" id="CHEBI:58437"/>
        <note>ligand shared between two neighboring subunits</note>
    </ligand>
</feature>
<dbReference type="Gene3D" id="3.60.110.10">
    <property type="entry name" value="Carbon-nitrogen hydrolase"/>
    <property type="match status" value="1"/>
</dbReference>
<feature type="active site" description="Proton acceptor; for glutaminase activity" evidence="7">
    <location>
        <position position="47"/>
    </location>
</feature>
<keyword evidence="12" id="KW-1185">Reference proteome</keyword>
<dbReference type="NCBIfam" id="TIGR00552">
    <property type="entry name" value="nadE"/>
    <property type="match status" value="1"/>
</dbReference>
<keyword evidence="3 7" id="KW-0436">Ligase</keyword>
<keyword evidence="4 7" id="KW-0547">Nucleotide-binding</keyword>
<protein>
    <recommendedName>
        <fullName evidence="7 8">Glutamine-dependent NAD(+) synthetase</fullName>
        <ecNumber evidence="7 8">6.3.5.1</ecNumber>
    </recommendedName>
    <alternativeName>
        <fullName evidence="7 8">NAD(+) synthase [glutamine-hydrolyzing]</fullName>
    </alternativeName>
</protein>
<dbReference type="InterPro" id="IPR014445">
    <property type="entry name" value="Gln-dep_NAD_synthase"/>
</dbReference>
<dbReference type="EMBL" id="VULO01000014">
    <property type="protein sequence ID" value="MSS85246.1"/>
    <property type="molecule type" value="Genomic_DNA"/>
</dbReference>
<dbReference type="PANTHER" id="PTHR23090:SF9">
    <property type="entry name" value="GLUTAMINE-DEPENDENT NAD(+) SYNTHETASE"/>
    <property type="match status" value="1"/>
</dbReference>
<feature type="binding site" evidence="7">
    <location>
        <begin position="353"/>
        <end position="360"/>
    </location>
    <ligand>
        <name>ATP</name>
        <dbReference type="ChEBI" id="CHEBI:30616"/>
    </ligand>
</feature>
<dbReference type="Gene3D" id="1.10.10.1140">
    <property type="entry name" value="Glutamine-dependent NAD+ synthetase, C-terminal domain"/>
    <property type="match status" value="1"/>
</dbReference>
<feature type="active site" description="For glutaminase activity" evidence="7">
    <location>
        <position position="116"/>
    </location>
</feature>
<dbReference type="Pfam" id="PF02540">
    <property type="entry name" value="NAD_synthase"/>
    <property type="match status" value="1"/>
</dbReference>
<feature type="domain" description="CN hydrolase" evidence="10">
    <location>
        <begin position="7"/>
        <end position="265"/>
    </location>
</feature>
<evidence type="ECO:0000256" key="1">
    <source>
        <dbReference type="ARBA" id="ARBA00005188"/>
    </source>
</evidence>
<dbReference type="PIRSF" id="PIRSF006630">
    <property type="entry name" value="NADS_GAT"/>
    <property type="match status" value="1"/>
</dbReference>
<dbReference type="CDD" id="cd00553">
    <property type="entry name" value="NAD_synthase"/>
    <property type="match status" value="1"/>
</dbReference>
<feature type="active site" description="Nucleophile; for glutaminase activity" evidence="7">
    <location>
        <position position="165"/>
    </location>
</feature>
<dbReference type="Pfam" id="PF00795">
    <property type="entry name" value="CN_hydrolase"/>
    <property type="match status" value="1"/>
</dbReference>
<dbReference type="InterPro" id="IPR003694">
    <property type="entry name" value="NAD_synthase"/>
</dbReference>
<evidence type="ECO:0000256" key="9">
    <source>
        <dbReference type="RuleBase" id="RU003811"/>
    </source>
</evidence>
<evidence type="ECO:0000256" key="8">
    <source>
        <dbReference type="PIRNR" id="PIRNR006630"/>
    </source>
</evidence>
<comment type="similarity">
    <text evidence="2 7 8">In the C-terminal section; belongs to the NAD synthetase family.</text>
</comment>
<gene>
    <name evidence="7" type="primary">nadE</name>
    <name evidence="11" type="ORF">FYJ24_10865</name>
</gene>
<dbReference type="AlphaFoldDB" id="A0A6N7WAJ8"/>
<feature type="binding site" evidence="7">
    <location>
        <begin position="473"/>
        <end position="476"/>
    </location>
    <ligand>
        <name>deamido-NAD(+)</name>
        <dbReference type="ChEBI" id="CHEBI:58437"/>
        <note>ligand shared between two neighboring subunits</note>
    </ligand>
</feature>
<dbReference type="RefSeq" id="WP_154546332.1">
    <property type="nucleotide sequence ID" value="NZ_VULO01000014.1"/>
</dbReference>
<dbReference type="InterPro" id="IPR041856">
    <property type="entry name" value="NAD+_synth_C"/>
</dbReference>
<dbReference type="GO" id="GO:0005737">
    <property type="term" value="C:cytoplasm"/>
    <property type="evidence" value="ECO:0007669"/>
    <property type="project" value="InterPro"/>
</dbReference>
<evidence type="ECO:0000313" key="12">
    <source>
        <dbReference type="Proteomes" id="UP000470875"/>
    </source>
</evidence>
<dbReference type="NCBIfam" id="NF002730">
    <property type="entry name" value="PRK02628.1"/>
    <property type="match status" value="1"/>
</dbReference>
<sequence>MYSHGFARVAAVSLPVALADPATNADRIIAAARAAHDDGAAVVVFPELSLSGYSLDDLVLQDTLLTGVRGALDTVVKASRELFPLLLVGAPLVIDQCLYNCAVFIHRGSILAITPKTYLPTYREFYEKRYFHTLPEPTFIDGIPVGPVVVAAQDIPGFAVSAEICEDLWVPTPPSSFAAMAGATVLANLSASPITVGRARKREDLVKAQSMTSCAAYIYCAASYGESSNDLSWDGQSVIYEAGTHLASSPRFSRETVMTTADVDVDSLLRERIQQGTFGDNAARIHADSTIARIEVAFGEPPAATLRREVARFPFVPDDAARLDDDCYEAFNIQVSALARRMESIGTPKLVIGVSGGLDSTQALLVCAQAMDSLGRPRSDILAYTMPGFGTSSRTRSNAEELAVAIGATFKEIDIRPTATQMLQTLGHAEDEYDVTFENVQAGLRTDYLFRLANQEGGIVVGTGDLSELALGWCTYGVGDQMSHYAVNSGLPKTMIQHLIRWVATHRTPELSEVLEDILDTEISPELVPGASMQSTQAVIGPYELQDFTLYYLLRHGAGPRKIAFLAQHAWPEYSREDIIHWLRVFHQRFFANQFKRTAIPNGPKLMGGGALSPRGDWRMPSDALSRMWLAEIEELEAK</sequence>
<dbReference type="Gene3D" id="3.40.50.620">
    <property type="entry name" value="HUPs"/>
    <property type="match status" value="1"/>
</dbReference>
<keyword evidence="5 7" id="KW-0067">ATP-binding</keyword>
<organism evidence="11 12">
    <name type="scientific">Scrofimicrobium canadense</name>
    <dbReference type="NCBI Taxonomy" id="2652290"/>
    <lineage>
        <taxon>Bacteria</taxon>
        <taxon>Bacillati</taxon>
        <taxon>Actinomycetota</taxon>
        <taxon>Actinomycetes</taxon>
        <taxon>Actinomycetales</taxon>
        <taxon>Actinomycetaceae</taxon>
        <taxon>Scrofimicrobium</taxon>
    </lineage>
</organism>
<dbReference type="UniPathway" id="UPA00253">
    <property type="reaction ID" value="UER00334"/>
</dbReference>
<dbReference type="InterPro" id="IPR036526">
    <property type="entry name" value="C-N_Hydrolase_sf"/>
</dbReference>
<evidence type="ECO:0000256" key="7">
    <source>
        <dbReference type="HAMAP-Rule" id="MF_02090"/>
    </source>
</evidence>
<feature type="binding site" evidence="7">
    <location>
        <position position="439"/>
    </location>
    <ligand>
        <name>deamido-NAD(+)</name>
        <dbReference type="ChEBI" id="CHEBI:58437"/>
        <note>ligand shared between two neighboring subunits</note>
    </ligand>
</feature>
<reference evidence="11 12" key="1">
    <citation type="submission" date="2019-08" db="EMBL/GenBank/DDBJ databases">
        <title>In-depth cultivation of the pig gut microbiome towards novel bacterial diversity and tailored functional studies.</title>
        <authorList>
            <person name="Wylensek D."/>
            <person name="Hitch T.C.A."/>
            <person name="Clavel T."/>
        </authorList>
    </citation>
    <scope>NUCLEOTIDE SEQUENCE [LARGE SCALE GENOMIC DNA]</scope>
    <source>
        <strain evidence="11 12">WB03_NA08</strain>
    </source>
</reference>
<dbReference type="InterPro" id="IPR003010">
    <property type="entry name" value="C-N_Hydrolase"/>
</dbReference>
<dbReference type="EC" id="6.3.5.1" evidence="7 8"/>
<feature type="binding site" evidence="7">
    <location>
        <position position="122"/>
    </location>
    <ligand>
        <name>L-glutamine</name>
        <dbReference type="ChEBI" id="CHEBI:58359"/>
    </ligand>
</feature>
<feature type="binding site" evidence="7">
    <location>
        <position position="192"/>
    </location>
    <ligand>
        <name>L-glutamine</name>
        <dbReference type="ChEBI" id="CHEBI:58359"/>
    </ligand>
</feature>
<comment type="pathway">
    <text evidence="1 7 8">Cofactor biosynthesis; NAD(+) biosynthesis; NAD(+) from deamido-NAD(+) (L-Gln route): step 1/1.</text>
</comment>
<dbReference type="GO" id="GO:0004359">
    <property type="term" value="F:glutaminase activity"/>
    <property type="evidence" value="ECO:0007669"/>
    <property type="project" value="InterPro"/>
</dbReference>
<keyword evidence="6 7" id="KW-0520">NAD</keyword>
<dbReference type="FunFam" id="3.40.50.620:FF:000155">
    <property type="entry name" value="Glutamine-dependent NAD(+) synthetase"/>
    <property type="match status" value="1"/>
</dbReference>
<name>A0A6N7WAJ8_9ACTO</name>
<dbReference type="InterPro" id="IPR022310">
    <property type="entry name" value="NAD/GMP_synthase"/>
</dbReference>
<evidence type="ECO:0000256" key="2">
    <source>
        <dbReference type="ARBA" id="ARBA00007145"/>
    </source>
</evidence>
<dbReference type="HAMAP" id="MF_02090">
    <property type="entry name" value="NadE_glutamine_dep"/>
    <property type="match status" value="1"/>
</dbReference>